<dbReference type="EMBL" id="GGEC01056533">
    <property type="protein sequence ID" value="MBX37017.1"/>
    <property type="molecule type" value="Transcribed_RNA"/>
</dbReference>
<keyword evidence="1" id="KW-1133">Transmembrane helix</keyword>
<keyword evidence="1" id="KW-0472">Membrane</keyword>
<protein>
    <submittedName>
        <fullName evidence="2">Uncharacterized protein</fullName>
    </submittedName>
</protein>
<proteinExistence type="predicted"/>
<accession>A0A2P2N3J1</accession>
<evidence type="ECO:0000313" key="2">
    <source>
        <dbReference type="EMBL" id="MBX37017.1"/>
    </source>
</evidence>
<evidence type="ECO:0000256" key="1">
    <source>
        <dbReference type="SAM" id="Phobius"/>
    </source>
</evidence>
<keyword evidence="1" id="KW-0812">Transmembrane</keyword>
<dbReference type="AlphaFoldDB" id="A0A2P2N3J1"/>
<reference evidence="2" key="1">
    <citation type="submission" date="2018-02" db="EMBL/GenBank/DDBJ databases">
        <title>Rhizophora mucronata_Transcriptome.</title>
        <authorList>
            <person name="Meera S.P."/>
            <person name="Sreeshan A."/>
            <person name="Augustine A."/>
        </authorList>
    </citation>
    <scope>NUCLEOTIDE SEQUENCE</scope>
    <source>
        <tissue evidence="2">Leaf</tissue>
    </source>
</reference>
<feature type="transmembrane region" description="Helical" evidence="1">
    <location>
        <begin position="12"/>
        <end position="34"/>
    </location>
</feature>
<organism evidence="2">
    <name type="scientific">Rhizophora mucronata</name>
    <name type="common">Asiatic mangrove</name>
    <dbReference type="NCBI Taxonomy" id="61149"/>
    <lineage>
        <taxon>Eukaryota</taxon>
        <taxon>Viridiplantae</taxon>
        <taxon>Streptophyta</taxon>
        <taxon>Embryophyta</taxon>
        <taxon>Tracheophyta</taxon>
        <taxon>Spermatophyta</taxon>
        <taxon>Magnoliopsida</taxon>
        <taxon>eudicotyledons</taxon>
        <taxon>Gunneridae</taxon>
        <taxon>Pentapetalae</taxon>
        <taxon>rosids</taxon>
        <taxon>fabids</taxon>
        <taxon>Malpighiales</taxon>
        <taxon>Rhizophoraceae</taxon>
        <taxon>Rhizophora</taxon>
    </lineage>
</organism>
<sequence>MLFGLLDSISHYYTTLVFSCIFGCGITFSSLLWLSSS</sequence>
<name>A0A2P2N3J1_RHIMU</name>